<evidence type="ECO:0000256" key="4">
    <source>
        <dbReference type="ARBA" id="ARBA00022475"/>
    </source>
</evidence>
<gene>
    <name evidence="12" type="ORF">KEU06_11815</name>
</gene>
<comment type="similarity">
    <text evidence="2">Belongs to the membrane fusion protein (MFP) (TC 8.A.1) family.</text>
</comment>
<dbReference type="Pfam" id="PF25876">
    <property type="entry name" value="HH_MFP_RND"/>
    <property type="match status" value="1"/>
</dbReference>
<feature type="region of interest" description="Disordered" evidence="7">
    <location>
        <begin position="379"/>
        <end position="422"/>
    </location>
</feature>
<protein>
    <submittedName>
        <fullName evidence="12">Efflux RND transporter periplasmic adaptor subunit</fullName>
    </submittedName>
</protein>
<dbReference type="GO" id="GO:0015562">
    <property type="term" value="F:efflux transmembrane transporter activity"/>
    <property type="evidence" value="ECO:0007669"/>
    <property type="project" value="TreeGrafter"/>
</dbReference>
<keyword evidence="6" id="KW-0472">Membrane</keyword>
<organism evidence="12 13">
    <name type="scientific">Pseudaminobacter soli</name>
    <name type="common">ex Zhang et al. 2022</name>
    <dbReference type="NCBI Taxonomy" id="2831468"/>
    <lineage>
        <taxon>Bacteria</taxon>
        <taxon>Pseudomonadati</taxon>
        <taxon>Pseudomonadota</taxon>
        <taxon>Alphaproteobacteria</taxon>
        <taxon>Hyphomicrobiales</taxon>
        <taxon>Phyllobacteriaceae</taxon>
        <taxon>Pseudaminobacter</taxon>
    </lineage>
</organism>
<evidence type="ECO:0000256" key="5">
    <source>
        <dbReference type="ARBA" id="ARBA00022519"/>
    </source>
</evidence>
<evidence type="ECO:0000256" key="1">
    <source>
        <dbReference type="ARBA" id="ARBA00004236"/>
    </source>
</evidence>
<dbReference type="Gene3D" id="2.40.50.100">
    <property type="match status" value="1"/>
</dbReference>
<dbReference type="Pfam" id="PF25944">
    <property type="entry name" value="Beta-barrel_RND"/>
    <property type="match status" value="1"/>
</dbReference>
<evidence type="ECO:0000259" key="11">
    <source>
        <dbReference type="Pfam" id="PF25967"/>
    </source>
</evidence>
<proteinExistence type="inferred from homology"/>
<feature type="compositionally biased region" description="Low complexity" evidence="7">
    <location>
        <begin position="399"/>
        <end position="410"/>
    </location>
</feature>
<dbReference type="InterPro" id="IPR058626">
    <property type="entry name" value="MdtA-like_b-barrel"/>
</dbReference>
<comment type="caution">
    <text evidence="12">The sequence shown here is derived from an EMBL/GenBank/DDBJ whole genome shotgun (WGS) entry which is preliminary data.</text>
</comment>
<evidence type="ECO:0000259" key="10">
    <source>
        <dbReference type="Pfam" id="PF25944"/>
    </source>
</evidence>
<name>A0A942DY82_9HYPH</name>
<evidence type="ECO:0000313" key="13">
    <source>
        <dbReference type="Proteomes" id="UP000680348"/>
    </source>
</evidence>
<evidence type="ECO:0000256" key="2">
    <source>
        <dbReference type="ARBA" id="ARBA00009477"/>
    </source>
</evidence>
<accession>A0A942DY82</accession>
<dbReference type="Gene3D" id="2.40.420.20">
    <property type="match status" value="1"/>
</dbReference>
<feature type="domain" description="Multidrug resistance protein MdtA-like barrel-sandwich hybrid" evidence="9">
    <location>
        <begin position="81"/>
        <end position="213"/>
    </location>
</feature>
<feature type="domain" description="Multidrug resistance protein MdtA-like alpha-helical hairpin" evidence="8">
    <location>
        <begin position="125"/>
        <end position="190"/>
    </location>
</feature>
<keyword evidence="13" id="KW-1185">Reference proteome</keyword>
<evidence type="ECO:0000256" key="6">
    <source>
        <dbReference type="ARBA" id="ARBA00023136"/>
    </source>
</evidence>
<evidence type="ECO:0000259" key="8">
    <source>
        <dbReference type="Pfam" id="PF25876"/>
    </source>
</evidence>
<reference evidence="12" key="1">
    <citation type="submission" date="2021-04" db="EMBL/GenBank/DDBJ databases">
        <title>Pseudaminobacter soli sp. nov., isolated from paddy soil contaminated by heavy metals.</title>
        <authorList>
            <person name="Zhang K."/>
        </authorList>
    </citation>
    <scope>NUCLEOTIDE SEQUENCE</scope>
    <source>
        <strain evidence="12">19-2017</strain>
    </source>
</reference>
<dbReference type="InterPro" id="IPR058624">
    <property type="entry name" value="MdtA-like_HH"/>
</dbReference>
<dbReference type="AlphaFoldDB" id="A0A942DY82"/>
<evidence type="ECO:0000256" key="7">
    <source>
        <dbReference type="SAM" id="MobiDB-lite"/>
    </source>
</evidence>
<keyword evidence="4" id="KW-1003">Cell membrane</keyword>
<dbReference type="PANTHER" id="PTHR30469:SF36">
    <property type="entry name" value="BLL3903 PROTEIN"/>
    <property type="match status" value="1"/>
</dbReference>
<sequence>MRRRIISSTLAVLCIAAAASFYWFGNTGSLDPAWALLRSNGEVKRHTAPAPRAVSVVTATASTADFPIRRTAIGAISSPAVVSVAARISSQLVSIAVQDGQMVKAGDLLFQLDNRSLKAQVERDRAALAKDQATLAVNELDLSRAKQLLEKQAGTRQAYDQAVANQKVTQATAAGDQAQLDADLVQLSYATITAPIAGRLGAVRVSVGDVVGPAMGAVTAVPLVTITQVDPLRVSFNLPESDLRLLQKALAEARPGAVILQKPGDAQVIGQGTLDFLDSSVDTASGTITARATLPNPDLSLWPGEYVDVVLEAGMMPQMTSIPTVAVQSGQKGTYVFVVKPDNTVEIRPIKVALAEGDSTAVGEGLKCGERVVIEGQTRLANGTPVREAAEEGAPPVPSGTSPPGAASPPNIAQDDQPRGKS</sequence>
<dbReference type="PANTHER" id="PTHR30469">
    <property type="entry name" value="MULTIDRUG RESISTANCE PROTEIN MDTA"/>
    <property type="match status" value="1"/>
</dbReference>
<evidence type="ECO:0000256" key="3">
    <source>
        <dbReference type="ARBA" id="ARBA00022448"/>
    </source>
</evidence>
<comment type="subcellular location">
    <subcellularLocation>
        <location evidence="1">Cell membrane</location>
    </subcellularLocation>
</comment>
<evidence type="ECO:0000313" key="12">
    <source>
        <dbReference type="EMBL" id="MBS3649297.1"/>
    </source>
</evidence>
<dbReference type="InterPro" id="IPR058627">
    <property type="entry name" value="MdtA-like_C"/>
</dbReference>
<dbReference type="Proteomes" id="UP000680348">
    <property type="component" value="Unassembled WGS sequence"/>
</dbReference>
<feature type="domain" description="Multidrug resistance protein MdtA-like beta-barrel" evidence="10">
    <location>
        <begin position="231"/>
        <end position="314"/>
    </location>
</feature>
<dbReference type="Gene3D" id="2.40.30.170">
    <property type="match status" value="1"/>
</dbReference>
<keyword evidence="3" id="KW-0813">Transport</keyword>
<dbReference type="Pfam" id="PF25967">
    <property type="entry name" value="RND-MFP_C"/>
    <property type="match status" value="1"/>
</dbReference>
<dbReference type="NCBIfam" id="TIGR01730">
    <property type="entry name" value="RND_mfp"/>
    <property type="match status" value="1"/>
</dbReference>
<keyword evidence="5" id="KW-0997">Cell inner membrane</keyword>
<evidence type="ECO:0000259" key="9">
    <source>
        <dbReference type="Pfam" id="PF25917"/>
    </source>
</evidence>
<dbReference type="GO" id="GO:1990281">
    <property type="term" value="C:efflux pump complex"/>
    <property type="evidence" value="ECO:0007669"/>
    <property type="project" value="TreeGrafter"/>
</dbReference>
<dbReference type="SUPFAM" id="SSF111369">
    <property type="entry name" value="HlyD-like secretion proteins"/>
    <property type="match status" value="1"/>
</dbReference>
<feature type="domain" description="Multidrug resistance protein MdtA-like C-terminal permuted SH3" evidence="11">
    <location>
        <begin position="322"/>
        <end position="377"/>
    </location>
</feature>
<dbReference type="Gene3D" id="1.10.287.470">
    <property type="entry name" value="Helix hairpin bin"/>
    <property type="match status" value="1"/>
</dbReference>
<dbReference type="Pfam" id="PF25917">
    <property type="entry name" value="BSH_RND"/>
    <property type="match status" value="1"/>
</dbReference>
<dbReference type="InterPro" id="IPR058625">
    <property type="entry name" value="MdtA-like_BSH"/>
</dbReference>
<dbReference type="EMBL" id="JAGWCR010000005">
    <property type="protein sequence ID" value="MBS3649297.1"/>
    <property type="molecule type" value="Genomic_DNA"/>
</dbReference>
<dbReference type="InterPro" id="IPR006143">
    <property type="entry name" value="RND_pump_MFP"/>
</dbReference>